<sequence>MAHLNELATALLDEVGPNRSAAGVVMSSRWRAPDDGKVYPPTFPVDGPSRYLYEKRHVPGESEPREVVVLDQPASQANRVEAALLEARDEGRIRLPLFVLRASTTDGERRLTSLEFPHRFADAYLRDSELDGVLFAKTTPGARLRETTSNDVRPLFERSPESLVFGSWDSHRKGRSVKFPRVFSSSMIGWDPQIGQRAGGKMDPFNLTGAVKDSAVTEGDWEFSATGEAKKKGAKLSELGHSNIAPSLDHGGVSITRADRSGWLSLSGLQRLRFGDAPRETAWLARATLAAMAVAGDRLAFDHPSVWLRSGCDLVRTTDTIGFERATGEVNPLQVSADEAIAAFHALRDRTAEAGIVMAQDTIELTPTAGLANAIEYATTRAQADEAGEE</sequence>
<reference evidence="1 2" key="1">
    <citation type="submission" date="2020-08" db="EMBL/GenBank/DDBJ databases">
        <title>Sequencing the genomes of 1000 actinobacteria strains.</title>
        <authorList>
            <person name="Klenk H.-P."/>
        </authorList>
    </citation>
    <scope>NUCLEOTIDE SEQUENCE [LARGE SCALE GENOMIC DNA]</scope>
    <source>
        <strain evidence="1 2">DSM 102030</strain>
    </source>
</reference>
<name>A0A7W7RG65_9ACTN</name>
<dbReference type="InterPro" id="IPR013403">
    <property type="entry name" value="CRISPR-assoc_prot_Csb1/Cas7u"/>
</dbReference>
<accession>A0A7W7RG65</accession>
<dbReference type="NCBIfam" id="TIGR02570">
    <property type="entry name" value="cas7_GSU0053"/>
    <property type="match status" value="1"/>
</dbReference>
<protein>
    <submittedName>
        <fullName evidence="1">CRISPR-associated protein Csb1</fullName>
    </submittedName>
</protein>
<dbReference type="Proteomes" id="UP000523007">
    <property type="component" value="Unassembled WGS sequence"/>
</dbReference>
<evidence type="ECO:0000313" key="1">
    <source>
        <dbReference type="EMBL" id="MBB4931375.1"/>
    </source>
</evidence>
<evidence type="ECO:0000313" key="2">
    <source>
        <dbReference type="Proteomes" id="UP000523007"/>
    </source>
</evidence>
<proteinExistence type="predicted"/>
<dbReference type="Pfam" id="PF09617">
    <property type="entry name" value="Cas_GSU0053"/>
    <property type="match status" value="1"/>
</dbReference>
<dbReference type="RefSeq" id="WP_184577452.1">
    <property type="nucleotide sequence ID" value="NZ_JACHJT010000001.1"/>
</dbReference>
<comment type="caution">
    <text evidence="1">The sequence shown here is derived from an EMBL/GenBank/DDBJ whole genome shotgun (WGS) entry which is preliminary data.</text>
</comment>
<keyword evidence="2" id="KW-1185">Reference proteome</keyword>
<gene>
    <name evidence="1" type="ORF">F4561_002195</name>
</gene>
<dbReference type="AlphaFoldDB" id="A0A7W7RG65"/>
<organism evidence="1 2">
    <name type="scientific">Lipingzhangella halophila</name>
    <dbReference type="NCBI Taxonomy" id="1783352"/>
    <lineage>
        <taxon>Bacteria</taxon>
        <taxon>Bacillati</taxon>
        <taxon>Actinomycetota</taxon>
        <taxon>Actinomycetes</taxon>
        <taxon>Streptosporangiales</taxon>
        <taxon>Nocardiopsidaceae</taxon>
        <taxon>Lipingzhangella</taxon>
    </lineage>
</organism>
<dbReference type="EMBL" id="JACHJT010000001">
    <property type="protein sequence ID" value="MBB4931375.1"/>
    <property type="molecule type" value="Genomic_DNA"/>
</dbReference>